<keyword evidence="5" id="KW-1185">Reference proteome</keyword>
<feature type="domain" description="Secretion system C-terminal sorting" evidence="3">
    <location>
        <begin position="566"/>
        <end position="634"/>
    </location>
</feature>
<protein>
    <submittedName>
        <fullName evidence="4">Putative secreted protein (Por secretion system target)</fullName>
    </submittedName>
</protein>
<dbReference type="STRING" id="1341154.FCR2A7T_01910"/>
<gene>
    <name evidence="4" type="ORF">IP98_01357</name>
</gene>
<dbReference type="EMBL" id="VLKQ01000005">
    <property type="protein sequence ID" value="TWI12882.1"/>
    <property type="molecule type" value="Genomic_DNA"/>
</dbReference>
<evidence type="ECO:0000313" key="4">
    <source>
        <dbReference type="EMBL" id="TWI12882.1"/>
    </source>
</evidence>
<organism evidence="4 5">
    <name type="scientific">Flavobacterium cauense R2A-7</name>
    <dbReference type="NCBI Taxonomy" id="1341154"/>
    <lineage>
        <taxon>Bacteria</taxon>
        <taxon>Pseudomonadati</taxon>
        <taxon>Bacteroidota</taxon>
        <taxon>Flavobacteriia</taxon>
        <taxon>Flavobacteriales</taxon>
        <taxon>Flavobacteriaceae</taxon>
        <taxon>Flavobacterium</taxon>
    </lineage>
</organism>
<evidence type="ECO:0000313" key="5">
    <source>
        <dbReference type="Proteomes" id="UP000319848"/>
    </source>
</evidence>
<feature type="chain" id="PRO_5030178797" evidence="2">
    <location>
        <begin position="20"/>
        <end position="635"/>
    </location>
</feature>
<dbReference type="Pfam" id="PF18962">
    <property type="entry name" value="Por_Secre_tail"/>
    <property type="match status" value="1"/>
</dbReference>
<comment type="caution">
    <text evidence="4">The sequence shown here is derived from an EMBL/GenBank/DDBJ whole genome shotgun (WGS) entry which is preliminary data.</text>
</comment>
<sequence>MKKIYALLLTLTVSTLSFGQVNYLNDSFNYADNSLLTANGWTAHSGAGTQAIDVGASNGLTYAGYNDGGASITGVTAGNAAKLDNNGEDVNKALTTAPTAGTTIYISFLLNVSNANAGYFMHLSPTATGTQTARVFVKPSTIDAVNKFNIGISNTSTGVFAATPTELNLNTTYLVIIKYDNTATGSVSLWIKSSGIPATEAAAGPAEVSASGSGNAAIDRICLRQFSATQNEIVDALYISSTWLGTAPCSLSLGLETAVCDAVTLAIDTYTATIPFTGGNSGTYNLSSNVGTIGGNNPSTTASGNIIITNIPEGTNATLTITGTCGLSKVIAAPQCKPVNTLPYSEPFNYTVGTALGTTQRWSNVNTGDDILAVAGSLTYPGLTSSGNSVAFDNGGIDCITTFTDTNTNTLFTGFLMKVTDNTAMVEGSQDYIAVLTEDGNFRARLFLKKTGTTYQFGLASSGTTTTNLSSGFFNVGDVVYVVMAYDFATNDLKAWFNPTVATFSAATAADLTEAMAATPIAKLNGFMLRQGNSNGTPFTTVDELRIATTVAQLGVQENNISGLNIYPNPANDFLHITTSANGVKTVTIYDVVGKQVLNTTTANEVINVSSLNAGIYMVKITEEGKTATRKLVIK</sequence>
<dbReference type="InterPro" id="IPR026444">
    <property type="entry name" value="Secre_tail"/>
</dbReference>
<feature type="signal peptide" evidence="2">
    <location>
        <begin position="1"/>
        <end position="19"/>
    </location>
</feature>
<dbReference type="Proteomes" id="UP000319848">
    <property type="component" value="Unassembled WGS sequence"/>
</dbReference>
<dbReference type="NCBIfam" id="TIGR04183">
    <property type="entry name" value="Por_Secre_tail"/>
    <property type="match status" value="1"/>
</dbReference>
<evidence type="ECO:0000256" key="1">
    <source>
        <dbReference type="ARBA" id="ARBA00022729"/>
    </source>
</evidence>
<reference evidence="4 5" key="1">
    <citation type="journal article" date="2015" name="Stand. Genomic Sci.">
        <title>Genomic Encyclopedia of Bacterial and Archaeal Type Strains, Phase III: the genomes of soil and plant-associated and newly described type strains.</title>
        <authorList>
            <person name="Whitman W.B."/>
            <person name="Woyke T."/>
            <person name="Klenk H.P."/>
            <person name="Zhou Y."/>
            <person name="Lilburn T.G."/>
            <person name="Beck B.J."/>
            <person name="De Vos P."/>
            <person name="Vandamme P."/>
            <person name="Eisen J.A."/>
            <person name="Garrity G."/>
            <person name="Hugenholtz P."/>
            <person name="Kyrpides N.C."/>
        </authorList>
    </citation>
    <scope>NUCLEOTIDE SEQUENCE [LARGE SCALE GENOMIC DNA]</scope>
    <source>
        <strain evidence="4 5">CGMCC 1.7270</strain>
    </source>
</reference>
<dbReference type="OrthoDB" id="1056765at2"/>
<evidence type="ECO:0000259" key="3">
    <source>
        <dbReference type="Pfam" id="PF18962"/>
    </source>
</evidence>
<evidence type="ECO:0000256" key="2">
    <source>
        <dbReference type="SAM" id="SignalP"/>
    </source>
</evidence>
<proteinExistence type="predicted"/>
<accession>V6S4X9</accession>
<name>V6S4X9_9FLAO</name>
<keyword evidence="1 2" id="KW-0732">Signal</keyword>
<dbReference type="AlphaFoldDB" id="V6S4X9"/>
<dbReference type="RefSeq" id="WP_023569382.1">
    <property type="nucleotide sequence ID" value="NZ_AVBI01000001.1"/>
</dbReference>